<feature type="region of interest" description="Disordered" evidence="1">
    <location>
        <begin position="203"/>
        <end position="226"/>
    </location>
</feature>
<organism evidence="2 3">
    <name type="scientific">Suillus discolor</name>
    <dbReference type="NCBI Taxonomy" id="1912936"/>
    <lineage>
        <taxon>Eukaryota</taxon>
        <taxon>Fungi</taxon>
        <taxon>Dikarya</taxon>
        <taxon>Basidiomycota</taxon>
        <taxon>Agaricomycotina</taxon>
        <taxon>Agaricomycetes</taxon>
        <taxon>Agaricomycetidae</taxon>
        <taxon>Boletales</taxon>
        <taxon>Suillineae</taxon>
        <taxon>Suillaceae</taxon>
        <taxon>Suillus</taxon>
    </lineage>
</organism>
<accession>A0A9P7FC14</accession>
<dbReference type="OrthoDB" id="2670159at2759"/>
<proteinExistence type="predicted"/>
<gene>
    <name evidence="2" type="ORF">F5147DRAFT_650976</name>
</gene>
<dbReference type="AlphaFoldDB" id="A0A9P7FC14"/>
<dbReference type="GeneID" id="64695751"/>
<evidence type="ECO:0000313" key="2">
    <source>
        <dbReference type="EMBL" id="KAG2112345.1"/>
    </source>
</evidence>
<sequence>MHLSLMIQSMSITCTLSDQNGGIGCGINGRSGWYSCWQMHMYTIAHLAYNKSFEGRDLHIKCTYVDLTLNPGSHTAGLSHLYDIADAIGSMNINDTDKKVPHSGLFWTKLTQKATNLVWYCNKKDEDIVFANFSGDKYQAVYDKHLANLNRFHLYMKDLGILDAICKKINVTSQIHAKVDSINIANNDCLSDDKIKNAIEEFQNGSGENGRDQGDMSDVTGMTSKI</sequence>
<reference evidence="2" key="1">
    <citation type="journal article" date="2020" name="New Phytol.">
        <title>Comparative genomics reveals dynamic genome evolution in host specialist ectomycorrhizal fungi.</title>
        <authorList>
            <person name="Lofgren L.A."/>
            <person name="Nguyen N.H."/>
            <person name="Vilgalys R."/>
            <person name="Ruytinx J."/>
            <person name="Liao H.L."/>
            <person name="Branco S."/>
            <person name="Kuo A."/>
            <person name="LaButti K."/>
            <person name="Lipzen A."/>
            <person name="Andreopoulos W."/>
            <person name="Pangilinan J."/>
            <person name="Riley R."/>
            <person name="Hundley H."/>
            <person name="Na H."/>
            <person name="Barry K."/>
            <person name="Grigoriev I.V."/>
            <person name="Stajich J.E."/>
            <person name="Kennedy P.G."/>
        </authorList>
    </citation>
    <scope>NUCLEOTIDE SEQUENCE</scope>
    <source>
        <strain evidence="2">FC423</strain>
    </source>
</reference>
<dbReference type="EMBL" id="JABBWM010000015">
    <property type="protein sequence ID" value="KAG2112345.1"/>
    <property type="molecule type" value="Genomic_DNA"/>
</dbReference>
<dbReference type="RefSeq" id="XP_041295276.1">
    <property type="nucleotide sequence ID" value="XM_041433492.1"/>
</dbReference>
<keyword evidence="3" id="KW-1185">Reference proteome</keyword>
<evidence type="ECO:0000313" key="3">
    <source>
        <dbReference type="Proteomes" id="UP000823399"/>
    </source>
</evidence>
<protein>
    <submittedName>
        <fullName evidence="2">Uncharacterized protein</fullName>
    </submittedName>
</protein>
<evidence type="ECO:0000256" key="1">
    <source>
        <dbReference type="SAM" id="MobiDB-lite"/>
    </source>
</evidence>
<dbReference type="Proteomes" id="UP000823399">
    <property type="component" value="Unassembled WGS sequence"/>
</dbReference>
<comment type="caution">
    <text evidence="2">The sequence shown here is derived from an EMBL/GenBank/DDBJ whole genome shotgun (WGS) entry which is preliminary data.</text>
</comment>
<name>A0A9P7FC14_9AGAM</name>